<reference evidence="2 3" key="2">
    <citation type="submission" date="2014-07" db="EMBL/GenBank/DDBJ databases">
        <authorList>
            <person name="Zhang J.E."/>
            <person name="Yang H."/>
            <person name="Guo J."/>
            <person name="Deng Z."/>
            <person name="Luo H."/>
            <person name="Luo M."/>
            <person name="Zhao B."/>
        </authorList>
    </citation>
    <scope>NUCLEOTIDE SEQUENCE [LARGE SCALE GENOMIC DNA]</scope>
    <source>
        <strain evidence="2">ATCC 10762</strain>
        <strain evidence="3">ATCC 10762 / DSM 40127 / CCM 3239 / JCM 4008 / LMG 5968 / NBRC 12843 / NCIMB 8234 / A-377</strain>
    </source>
</reference>
<keyword evidence="3" id="KW-1185">Reference proteome</keyword>
<accession>A0A1E7N9D5</accession>
<evidence type="ECO:0000313" key="1">
    <source>
        <dbReference type="EMBL" id="GGU95325.1"/>
    </source>
</evidence>
<sequence length="69" mass="7760">MPRAAADMGPREDERRLRHQVGVLTASAEELEPGYPCPRCGNVTVHFRGDPPGRDWCTLCDWDPPPEED</sequence>
<reference evidence="2" key="4">
    <citation type="submission" date="2016-08" db="EMBL/GenBank/DDBJ databases">
        <title>Sequencing, Assembly and Comparative Genomics of S. aureofaciens ATCC 10762.</title>
        <authorList>
            <person name="Gradnigo J.S."/>
            <person name="Johnson N."/>
            <person name="Somerville G.A."/>
        </authorList>
    </citation>
    <scope>NUCLEOTIDE SEQUENCE [LARGE SCALE GENOMIC DNA]</scope>
    <source>
        <strain evidence="2">ATCC 10762</strain>
    </source>
</reference>
<evidence type="ECO:0008006" key="4">
    <source>
        <dbReference type="Google" id="ProtNLM"/>
    </source>
</evidence>
<reference evidence="3" key="3">
    <citation type="submission" date="2016-08" db="EMBL/GenBank/DDBJ databases">
        <title>Sequencing, assembly and comparative genomics of S. aureofaciens ATCC 10762.</title>
        <authorList>
            <person name="Gradnigo J.S."/>
            <person name="Johnson N."/>
            <person name="Somerville G.A."/>
        </authorList>
    </citation>
    <scope>NUCLEOTIDE SEQUENCE [LARGE SCALE GENOMIC DNA]</scope>
    <source>
        <strain evidence="3">ATCC 10762 / DSM 40127 / CCM 3239 / JCM 4008 / LMG 5968 / NBRC 12843 / NCIMB 8234 / A-377</strain>
    </source>
</reference>
<accession>A0A8H9LUM1</accession>
<dbReference type="AlphaFoldDB" id="A0A1E7N9D5"/>
<dbReference type="EMBL" id="BMUB01000017">
    <property type="protein sequence ID" value="GGU95325.1"/>
    <property type="molecule type" value="Genomic_DNA"/>
</dbReference>
<dbReference type="Proteomes" id="UP000610124">
    <property type="component" value="Unassembled WGS sequence"/>
</dbReference>
<evidence type="ECO:0000313" key="3">
    <source>
        <dbReference type="Proteomes" id="UP000037395"/>
    </source>
</evidence>
<reference evidence="1" key="5">
    <citation type="submission" date="2020-09" db="EMBL/GenBank/DDBJ databases">
        <authorList>
            <person name="Sun Q."/>
            <person name="Ohkuma M."/>
        </authorList>
    </citation>
    <scope>NUCLEOTIDE SEQUENCE</scope>
    <source>
        <strain evidence="1">JCM 4434</strain>
    </source>
</reference>
<gene>
    <name evidence="1" type="ORF">GCM10010502_56420</name>
    <name evidence="2" type="ORF">HS99_0005845</name>
</gene>
<organism evidence="2 3">
    <name type="scientific">Kitasatospora aureofaciens</name>
    <name type="common">Streptomyces aureofaciens</name>
    <dbReference type="NCBI Taxonomy" id="1894"/>
    <lineage>
        <taxon>Bacteria</taxon>
        <taxon>Bacillati</taxon>
        <taxon>Actinomycetota</taxon>
        <taxon>Actinomycetes</taxon>
        <taxon>Kitasatosporales</taxon>
        <taxon>Streptomycetaceae</taxon>
        <taxon>Kitasatospora</taxon>
    </lineage>
</organism>
<dbReference type="EMBL" id="JPRF03000021">
    <property type="protein sequence ID" value="OEV37310.1"/>
    <property type="molecule type" value="Genomic_DNA"/>
</dbReference>
<dbReference type="Proteomes" id="UP000037395">
    <property type="component" value="Unassembled WGS sequence"/>
</dbReference>
<comment type="caution">
    <text evidence="2">The sequence shown here is derived from an EMBL/GenBank/DDBJ whole genome shotgun (WGS) entry which is preliminary data.</text>
</comment>
<reference evidence="1" key="1">
    <citation type="journal article" date="2014" name="Int. J. Syst. Evol. Microbiol.">
        <title>Complete genome sequence of Corynebacterium casei LMG S-19264T (=DSM 44701T), isolated from a smear-ripened cheese.</title>
        <authorList>
            <consortium name="US DOE Joint Genome Institute (JGI-PGF)"/>
            <person name="Walter F."/>
            <person name="Albersmeier A."/>
            <person name="Kalinowski J."/>
            <person name="Ruckert C."/>
        </authorList>
    </citation>
    <scope>NUCLEOTIDE SEQUENCE</scope>
    <source>
        <strain evidence="1">JCM 4434</strain>
    </source>
</reference>
<proteinExistence type="predicted"/>
<evidence type="ECO:0000313" key="2">
    <source>
        <dbReference type="EMBL" id="OEV37310.1"/>
    </source>
</evidence>
<name>A0A1E7N9D5_KITAU</name>
<protein>
    <recommendedName>
        <fullName evidence="4">Cysteine-rich CPCC domain-containing protein</fullName>
    </recommendedName>
</protein>